<keyword evidence="3" id="KW-1185">Reference proteome</keyword>
<protein>
    <recommendedName>
        <fullName evidence="4">Polysaccharide chain length determinant N-terminal domain-containing protein</fullName>
    </recommendedName>
</protein>
<keyword evidence="1" id="KW-0812">Transmembrane</keyword>
<evidence type="ECO:0000313" key="2">
    <source>
        <dbReference type="EMBL" id="XAN06492.1"/>
    </source>
</evidence>
<dbReference type="RefSeq" id="WP_425307921.1">
    <property type="nucleotide sequence ID" value="NZ_CP154795.1"/>
</dbReference>
<dbReference type="InterPro" id="IPR027417">
    <property type="entry name" value="P-loop_NTPase"/>
</dbReference>
<name>A0ABZ3FM55_9ACTN</name>
<dbReference type="PANTHER" id="PTHR32309">
    <property type="entry name" value="TYROSINE-PROTEIN KINASE"/>
    <property type="match status" value="1"/>
</dbReference>
<dbReference type="SUPFAM" id="SSF52540">
    <property type="entry name" value="P-loop containing nucleoside triphosphate hydrolases"/>
    <property type="match status" value="1"/>
</dbReference>
<evidence type="ECO:0000313" key="3">
    <source>
        <dbReference type="Proteomes" id="UP001442841"/>
    </source>
</evidence>
<evidence type="ECO:0000256" key="1">
    <source>
        <dbReference type="SAM" id="Phobius"/>
    </source>
</evidence>
<organism evidence="2 3">
    <name type="scientific">Ammonicoccus fulvus</name>
    <dbReference type="NCBI Taxonomy" id="3138240"/>
    <lineage>
        <taxon>Bacteria</taxon>
        <taxon>Bacillati</taxon>
        <taxon>Actinomycetota</taxon>
        <taxon>Actinomycetes</taxon>
        <taxon>Propionibacteriales</taxon>
        <taxon>Propionibacteriaceae</taxon>
        <taxon>Ammonicoccus</taxon>
    </lineage>
</organism>
<gene>
    <name evidence="2" type="ORF">AADG42_03930</name>
</gene>
<dbReference type="Proteomes" id="UP001442841">
    <property type="component" value="Chromosome"/>
</dbReference>
<keyword evidence="1" id="KW-0472">Membrane</keyword>
<sequence length="358" mass="37677">MVAELRVRADVEVGTVTIGMQSKDSGLAVDRVNAFARATVAYFADELRMEGVEVTLVEEATPLPNEPSGAFVTPPTRLARTVVAGVLGLLFGIALVVVVEALGARLRSRQEVASALALPVFAEVPRQRRRRGGAGLRLTVLETPRGEQADGYRALKAAVLQAQRESISATDGLGQVVLVSSVGGEIDVSEVVANLAMTIAIDELSVLAVEADLREPGLHRWFDVPESDGVVGFLGAGPEAELEDYVRPTLMPKVSVLTAGSGGGDHPAFWVSQFPALVAEARAGADVVLLAASPILQASEVLDLLPLAQTVVIAVESGRLPAASARRLAELMTRFSHSEAGVVLFGADPVARKRRSRS</sequence>
<keyword evidence="1" id="KW-1133">Transmembrane helix</keyword>
<proteinExistence type="predicted"/>
<dbReference type="Gene3D" id="3.40.50.300">
    <property type="entry name" value="P-loop containing nucleotide triphosphate hydrolases"/>
    <property type="match status" value="1"/>
</dbReference>
<accession>A0ABZ3FM55</accession>
<dbReference type="PANTHER" id="PTHR32309:SF31">
    <property type="entry name" value="CAPSULAR EXOPOLYSACCHARIDE FAMILY"/>
    <property type="match status" value="1"/>
</dbReference>
<reference evidence="2 3" key="1">
    <citation type="submission" date="2024-04" db="EMBL/GenBank/DDBJ databases">
        <title>Isolation of an actinomycete strain from pig manure.</title>
        <authorList>
            <person name="Gong T."/>
            <person name="Yu Z."/>
            <person name="An M."/>
            <person name="Wei C."/>
            <person name="Yang W."/>
            <person name="Liu L."/>
        </authorList>
    </citation>
    <scope>NUCLEOTIDE SEQUENCE [LARGE SCALE GENOMIC DNA]</scope>
    <source>
        <strain evidence="2 3">ZF39</strain>
    </source>
</reference>
<evidence type="ECO:0008006" key="4">
    <source>
        <dbReference type="Google" id="ProtNLM"/>
    </source>
</evidence>
<dbReference type="EMBL" id="CP154795">
    <property type="protein sequence ID" value="XAN06492.1"/>
    <property type="molecule type" value="Genomic_DNA"/>
</dbReference>
<dbReference type="InterPro" id="IPR050445">
    <property type="entry name" value="Bact_polysacc_biosynth/exp"/>
</dbReference>
<feature type="transmembrane region" description="Helical" evidence="1">
    <location>
        <begin position="78"/>
        <end position="99"/>
    </location>
</feature>